<accession>A0A183EYE5</accession>
<name>A0A183EYE5_9BILA</name>
<reference evidence="3" key="1">
    <citation type="submission" date="2016-06" db="UniProtKB">
        <authorList>
            <consortium name="WormBaseParasite"/>
        </authorList>
    </citation>
    <scope>IDENTIFICATION</scope>
</reference>
<dbReference type="AlphaFoldDB" id="A0A183EYE5"/>
<gene>
    <name evidence="1" type="ORF">GPUH_LOCUS25986</name>
</gene>
<evidence type="ECO:0000313" key="2">
    <source>
        <dbReference type="Proteomes" id="UP000271098"/>
    </source>
</evidence>
<dbReference type="Proteomes" id="UP000271098">
    <property type="component" value="Unassembled WGS sequence"/>
</dbReference>
<reference evidence="1 2" key="2">
    <citation type="submission" date="2018-11" db="EMBL/GenBank/DDBJ databases">
        <authorList>
            <consortium name="Pathogen Informatics"/>
        </authorList>
    </citation>
    <scope>NUCLEOTIDE SEQUENCE [LARGE SCALE GENOMIC DNA]</scope>
</reference>
<keyword evidence="2" id="KW-1185">Reference proteome</keyword>
<dbReference type="WBParaSite" id="GPUH_0002601601-mRNA-1">
    <property type="protein sequence ID" value="GPUH_0002601601-mRNA-1"/>
    <property type="gene ID" value="GPUH_0002601601"/>
</dbReference>
<protein>
    <submittedName>
        <fullName evidence="3">Homeobox domain-containing protein</fullName>
    </submittedName>
</protein>
<dbReference type="EMBL" id="UYRT01107920">
    <property type="protein sequence ID" value="VDN44951.1"/>
    <property type="molecule type" value="Genomic_DNA"/>
</dbReference>
<sequence>MRQQRNRRYGNEKRLFTLLQVKDTFKALEPYESTGSQDTSLQARTTRAIALVVTSCIAPVSSRFVRQHRSCRTKQERSIARMHVAFGF</sequence>
<evidence type="ECO:0000313" key="3">
    <source>
        <dbReference type="WBParaSite" id="GPUH_0002601601-mRNA-1"/>
    </source>
</evidence>
<proteinExistence type="predicted"/>
<evidence type="ECO:0000313" key="1">
    <source>
        <dbReference type="EMBL" id="VDN44951.1"/>
    </source>
</evidence>
<organism evidence="3">
    <name type="scientific">Gongylonema pulchrum</name>
    <dbReference type="NCBI Taxonomy" id="637853"/>
    <lineage>
        <taxon>Eukaryota</taxon>
        <taxon>Metazoa</taxon>
        <taxon>Ecdysozoa</taxon>
        <taxon>Nematoda</taxon>
        <taxon>Chromadorea</taxon>
        <taxon>Rhabditida</taxon>
        <taxon>Spirurina</taxon>
        <taxon>Spiruromorpha</taxon>
        <taxon>Spiruroidea</taxon>
        <taxon>Gongylonematidae</taxon>
        <taxon>Gongylonema</taxon>
    </lineage>
</organism>